<proteinExistence type="predicted"/>
<keyword evidence="2" id="KW-0645">Protease</keyword>
<dbReference type="PANTHER" id="PTHR22726:SF24">
    <property type="entry name" value="M48 FAMILY METALLOPEPTIDASE"/>
    <property type="match status" value="1"/>
</dbReference>
<dbReference type="GO" id="GO:0004222">
    <property type="term" value="F:metalloendopeptidase activity"/>
    <property type="evidence" value="ECO:0007669"/>
    <property type="project" value="InterPro"/>
</dbReference>
<dbReference type="GO" id="GO:0016020">
    <property type="term" value="C:membrane"/>
    <property type="evidence" value="ECO:0007669"/>
    <property type="project" value="TreeGrafter"/>
</dbReference>
<dbReference type="Proteomes" id="UP000632498">
    <property type="component" value="Unassembled WGS sequence"/>
</dbReference>
<accession>A0A917C5X4</accession>
<evidence type="ECO:0000259" key="7">
    <source>
        <dbReference type="Pfam" id="PF01435"/>
    </source>
</evidence>
<dbReference type="Pfam" id="PF01435">
    <property type="entry name" value="Peptidase_M48"/>
    <property type="match status" value="1"/>
</dbReference>
<comment type="cofactor">
    <cofactor evidence="1">
        <name>Zn(2+)</name>
        <dbReference type="ChEBI" id="CHEBI:29105"/>
    </cofactor>
</comment>
<evidence type="ECO:0000256" key="3">
    <source>
        <dbReference type="ARBA" id="ARBA00022723"/>
    </source>
</evidence>
<evidence type="ECO:0000313" key="9">
    <source>
        <dbReference type="Proteomes" id="UP000632498"/>
    </source>
</evidence>
<organism evidence="8 9">
    <name type="scientific">Terasakiella brassicae</name>
    <dbReference type="NCBI Taxonomy" id="1634917"/>
    <lineage>
        <taxon>Bacteria</taxon>
        <taxon>Pseudomonadati</taxon>
        <taxon>Pseudomonadota</taxon>
        <taxon>Alphaproteobacteria</taxon>
        <taxon>Rhodospirillales</taxon>
        <taxon>Terasakiellaceae</taxon>
        <taxon>Terasakiella</taxon>
    </lineage>
</organism>
<name>A0A917C5X4_9PROT</name>
<dbReference type="InterPro" id="IPR001915">
    <property type="entry name" value="Peptidase_M48"/>
</dbReference>
<evidence type="ECO:0000256" key="4">
    <source>
        <dbReference type="ARBA" id="ARBA00022801"/>
    </source>
</evidence>
<gene>
    <name evidence="8" type="ORF">GCM10011332_26990</name>
</gene>
<comment type="caution">
    <text evidence="8">The sequence shown here is derived from an EMBL/GenBank/DDBJ whole genome shotgun (WGS) entry which is preliminary data.</text>
</comment>
<keyword evidence="5" id="KW-0862">Zinc</keyword>
<keyword evidence="4" id="KW-0378">Hydrolase</keyword>
<dbReference type="PANTHER" id="PTHR22726">
    <property type="entry name" value="METALLOENDOPEPTIDASE OMA1"/>
    <property type="match status" value="1"/>
</dbReference>
<evidence type="ECO:0000256" key="2">
    <source>
        <dbReference type="ARBA" id="ARBA00022670"/>
    </source>
</evidence>
<dbReference type="EMBL" id="BMHV01000022">
    <property type="protein sequence ID" value="GGF71626.1"/>
    <property type="molecule type" value="Genomic_DNA"/>
</dbReference>
<reference evidence="8" key="1">
    <citation type="journal article" date="2014" name="Int. J. Syst. Evol. Microbiol.">
        <title>Complete genome sequence of Corynebacterium casei LMG S-19264T (=DSM 44701T), isolated from a smear-ripened cheese.</title>
        <authorList>
            <consortium name="US DOE Joint Genome Institute (JGI-PGF)"/>
            <person name="Walter F."/>
            <person name="Albersmeier A."/>
            <person name="Kalinowski J."/>
            <person name="Ruckert C."/>
        </authorList>
    </citation>
    <scope>NUCLEOTIDE SEQUENCE</scope>
    <source>
        <strain evidence="8">CGMCC 1.15254</strain>
    </source>
</reference>
<evidence type="ECO:0000313" key="8">
    <source>
        <dbReference type="EMBL" id="GGF71626.1"/>
    </source>
</evidence>
<dbReference type="InterPro" id="IPR051156">
    <property type="entry name" value="Mito/Outer_Membr_Metalloprot"/>
</dbReference>
<feature type="domain" description="Peptidase M48" evidence="7">
    <location>
        <begin position="31"/>
        <end position="214"/>
    </location>
</feature>
<dbReference type="AlphaFoldDB" id="A0A917C5X4"/>
<keyword evidence="3" id="KW-0479">Metal-binding</keyword>
<dbReference type="GO" id="GO:0046872">
    <property type="term" value="F:metal ion binding"/>
    <property type="evidence" value="ECO:0007669"/>
    <property type="project" value="UniProtKB-KW"/>
</dbReference>
<protein>
    <submittedName>
        <fullName evidence="8">Metalloprotease</fullName>
    </submittedName>
</protein>
<sequence>MSEQQELNVGKQEHPKILRQFGGAYDHAAITRYVNDLGQRLAKESELPNLKWTFTVLDDPIINAFALPGGFIYISRGLIALAENEAELTAVLGHEIGHVTARHTAQRYSKSVLTGVGATILGIVIGGPAGDIANFAGQAYLASYSRDHEMEADMLGIRYMTKLGYNPKASASFFKKLAQHTELEARMKGEQGQQSHYSIFASHPDTRKRIAASSKIAQSYPPDVDFLNQKTYLALINGIAYGESIKQGLIEDQTFVHPDLRIRFSVPDEFQLVNKPDMVVATDKNGNALVFTMGKKGYGRLTAHKYLTEIWANKYNLRELQTLDINGLDGATGLVRIKNAKGVRDLRYLAIVDGDEIFQFQFLTLPNMTEALALPFRKVTYSFERLSQREANAITGYHITLYRAGKKDSIASLAQQMKVEKFKEDWLKVLNNETLSDGLQAGETLKLITK</sequence>
<keyword evidence="9" id="KW-1185">Reference proteome</keyword>
<reference evidence="8" key="2">
    <citation type="submission" date="2020-09" db="EMBL/GenBank/DDBJ databases">
        <authorList>
            <person name="Sun Q."/>
            <person name="Zhou Y."/>
        </authorList>
    </citation>
    <scope>NUCLEOTIDE SEQUENCE</scope>
    <source>
        <strain evidence="8">CGMCC 1.15254</strain>
    </source>
</reference>
<evidence type="ECO:0000256" key="5">
    <source>
        <dbReference type="ARBA" id="ARBA00022833"/>
    </source>
</evidence>
<evidence type="ECO:0000256" key="6">
    <source>
        <dbReference type="ARBA" id="ARBA00023049"/>
    </source>
</evidence>
<dbReference type="CDD" id="cd07333">
    <property type="entry name" value="M48C_bepA_like"/>
    <property type="match status" value="1"/>
</dbReference>
<evidence type="ECO:0000256" key="1">
    <source>
        <dbReference type="ARBA" id="ARBA00001947"/>
    </source>
</evidence>
<dbReference type="GO" id="GO:0051603">
    <property type="term" value="P:proteolysis involved in protein catabolic process"/>
    <property type="evidence" value="ECO:0007669"/>
    <property type="project" value="TreeGrafter"/>
</dbReference>
<keyword evidence="6 8" id="KW-0482">Metalloprotease</keyword>
<dbReference type="Gene3D" id="3.30.2010.10">
    <property type="entry name" value="Metalloproteases ('zincins'), catalytic domain"/>
    <property type="match status" value="1"/>
</dbReference>